<evidence type="ECO:0000313" key="3">
    <source>
        <dbReference type="EMBL" id="RQJ68305.1"/>
    </source>
</evidence>
<evidence type="ECO:0000313" key="4">
    <source>
        <dbReference type="Proteomes" id="UP000217930"/>
    </source>
</evidence>
<comment type="caution">
    <text evidence="3">The sequence shown here is derived from an EMBL/GenBank/DDBJ whole genome shotgun (WGS) entry which is preliminary data.</text>
</comment>
<feature type="compositionally biased region" description="Polar residues" evidence="1">
    <location>
        <begin position="52"/>
        <end position="64"/>
    </location>
</feature>
<dbReference type="Proteomes" id="UP000217930">
    <property type="component" value="Unassembled WGS sequence"/>
</dbReference>
<dbReference type="EMBL" id="NWXB01000003">
    <property type="protein sequence ID" value="RQJ68305.1"/>
    <property type="molecule type" value="Genomic_DNA"/>
</dbReference>
<reference evidence="3 5" key="2">
    <citation type="submission" date="2017-09" db="EMBL/GenBank/DDBJ databases">
        <title>Phenotypic and genotypic characterization of Colombian isolates of Neisseria meningitidis recovered from invasive disease.</title>
        <authorList>
            <person name="Duarte C."/>
            <person name="Gabastou J.M."/>
            <person name="Moreno J."/>
        </authorList>
    </citation>
    <scope>NUCLEOTIDE SEQUENCE [LARGE SCALE GENOMIC DNA]</scope>
    <source>
        <strain evidence="3 5">INS-Nm1124</strain>
    </source>
</reference>
<dbReference type="EMBL" id="NTLY01000002">
    <property type="protein sequence ID" value="PBJ88704.1"/>
    <property type="molecule type" value="Genomic_DNA"/>
</dbReference>
<dbReference type="Proteomes" id="UP000283829">
    <property type="component" value="Unassembled WGS sequence"/>
</dbReference>
<evidence type="ECO:0000313" key="2">
    <source>
        <dbReference type="EMBL" id="PBJ88704.1"/>
    </source>
</evidence>
<evidence type="ECO:0000256" key="1">
    <source>
        <dbReference type="SAM" id="MobiDB-lite"/>
    </source>
</evidence>
<name>A0A1R1N5Z2_NEIME</name>
<reference evidence="2" key="3">
    <citation type="submission" date="2017-09" db="EMBL/GenBank/DDBJ databases">
        <authorList>
            <person name="Kretz C."/>
            <person name="Retchless A."/>
            <person name="Wang X."/>
        </authorList>
    </citation>
    <scope>NUCLEOTIDE SEQUENCE</scope>
    <source>
        <strain evidence="2">M26503</strain>
    </source>
</reference>
<evidence type="ECO:0000313" key="5">
    <source>
        <dbReference type="Proteomes" id="UP000283829"/>
    </source>
</evidence>
<organism evidence="3 5">
    <name type="scientific">Neisseria meningitidis</name>
    <dbReference type="NCBI Taxonomy" id="487"/>
    <lineage>
        <taxon>Bacteria</taxon>
        <taxon>Pseudomonadati</taxon>
        <taxon>Pseudomonadota</taxon>
        <taxon>Betaproteobacteria</taxon>
        <taxon>Neisseriales</taxon>
        <taxon>Neisseriaceae</taxon>
        <taxon>Neisseria</taxon>
    </lineage>
</organism>
<feature type="region of interest" description="Disordered" evidence="1">
    <location>
        <begin position="43"/>
        <end position="64"/>
    </location>
</feature>
<proteinExistence type="predicted"/>
<protein>
    <submittedName>
        <fullName evidence="3">Transcriptional regulator</fullName>
    </submittedName>
</protein>
<sequence>MFRKLPCLHENLPSILSCKYKRLPDPQSDGIFAATHHAAVKTAMLPSDSESEQPLSDGSMPSSR</sequence>
<dbReference type="AlphaFoldDB" id="A0A1R1N5Z2"/>
<reference evidence="2 4" key="1">
    <citation type="journal article" date="2017" name="Clin. Infect. Dis.">
        <title>Increased Risk for Meningococcal Disease among Men who have Sex with Men in the United States, 2012-2015.</title>
        <authorList>
            <person name="Folaranmi T.A."/>
            <person name="Kretz C.B."/>
            <person name="Kamiya H."/>
            <person name="MacNeil J.R."/>
            <person name="Whaley M.J."/>
            <person name="Blain A."/>
            <person name="Antwi M."/>
            <person name="Dorsinville M."/>
            <person name="Pacilli M."/>
            <person name="Smith S."/>
            <person name="Civen R."/>
            <person name="Ngo V."/>
            <person name="Winter K."/>
            <person name="Harriman K."/>
            <person name="Wang X."/>
            <person name="Bowen V.B."/>
            <person name="Patel M."/>
            <person name="Martin S."/>
            <person name="Misegades L."/>
            <person name="Meyer S.A."/>
        </authorList>
    </citation>
    <scope>NUCLEOTIDE SEQUENCE [LARGE SCALE GENOMIC DNA]</scope>
    <source>
        <strain evidence="2 4">M26503</strain>
    </source>
</reference>
<gene>
    <name evidence="2" type="ORF">CNQ34_08510</name>
    <name evidence="3" type="ORF">COI09_02500</name>
</gene>
<accession>A0A1R1N5Z2</accession>